<feature type="compositionally biased region" description="Basic and acidic residues" evidence="1">
    <location>
        <begin position="26"/>
        <end position="41"/>
    </location>
</feature>
<sequence>HRSGGGGDSGEPLSSRLRPVRSHRGGHGERHELPRQGDGRRPLRRCPSPRGAVVVVVVPGAPRRAASAGADARAGRSMQGGARVLRGDVWPAGSHVRRVQETPGMYVLCSSDFLVVVM</sequence>
<keyword evidence="3" id="KW-1185">Reference proteome</keyword>
<feature type="non-terminal residue" evidence="2">
    <location>
        <position position="1"/>
    </location>
</feature>
<gene>
    <name evidence="2" type="ordered locus">Os12g0174800</name>
    <name evidence="2" type="ORF">OSNPB_120174800</name>
</gene>
<protein>
    <submittedName>
        <fullName evidence="2">Os12g0174800 protein</fullName>
    </submittedName>
</protein>
<dbReference type="EMBL" id="AP014968">
    <property type="protein sequence ID" value="BAT16098.1"/>
    <property type="molecule type" value="Genomic_DNA"/>
</dbReference>
<feature type="region of interest" description="Disordered" evidence="1">
    <location>
        <begin position="1"/>
        <end position="49"/>
    </location>
</feature>
<evidence type="ECO:0000313" key="3">
    <source>
        <dbReference type="Proteomes" id="UP000059680"/>
    </source>
</evidence>
<dbReference type="ExpressionAtlas" id="A0A0N7KTN3">
    <property type="expression patterns" value="baseline and differential"/>
</dbReference>
<organism evidence="2 3">
    <name type="scientific">Oryza sativa subsp. japonica</name>
    <name type="common">Rice</name>
    <dbReference type="NCBI Taxonomy" id="39947"/>
    <lineage>
        <taxon>Eukaryota</taxon>
        <taxon>Viridiplantae</taxon>
        <taxon>Streptophyta</taxon>
        <taxon>Embryophyta</taxon>
        <taxon>Tracheophyta</taxon>
        <taxon>Spermatophyta</taxon>
        <taxon>Magnoliopsida</taxon>
        <taxon>Liliopsida</taxon>
        <taxon>Poales</taxon>
        <taxon>Poaceae</taxon>
        <taxon>BOP clade</taxon>
        <taxon>Oryzoideae</taxon>
        <taxon>Oryzeae</taxon>
        <taxon>Oryzinae</taxon>
        <taxon>Oryza</taxon>
        <taxon>Oryza sativa</taxon>
    </lineage>
</organism>
<accession>A0A0N7KTN3</accession>
<evidence type="ECO:0000313" key="2">
    <source>
        <dbReference type="EMBL" id="BAT16098.1"/>
    </source>
</evidence>
<evidence type="ECO:0000256" key="1">
    <source>
        <dbReference type="SAM" id="MobiDB-lite"/>
    </source>
</evidence>
<reference evidence="3" key="1">
    <citation type="journal article" date="2005" name="Nature">
        <title>The map-based sequence of the rice genome.</title>
        <authorList>
            <consortium name="International rice genome sequencing project (IRGSP)"/>
            <person name="Matsumoto T."/>
            <person name="Wu J."/>
            <person name="Kanamori H."/>
            <person name="Katayose Y."/>
            <person name="Fujisawa M."/>
            <person name="Namiki N."/>
            <person name="Mizuno H."/>
            <person name="Yamamoto K."/>
            <person name="Antonio B.A."/>
            <person name="Baba T."/>
            <person name="Sakata K."/>
            <person name="Nagamura Y."/>
            <person name="Aoki H."/>
            <person name="Arikawa K."/>
            <person name="Arita K."/>
            <person name="Bito T."/>
            <person name="Chiden Y."/>
            <person name="Fujitsuka N."/>
            <person name="Fukunaka R."/>
            <person name="Hamada M."/>
            <person name="Harada C."/>
            <person name="Hayashi A."/>
            <person name="Hijishita S."/>
            <person name="Honda M."/>
            <person name="Hosokawa S."/>
            <person name="Ichikawa Y."/>
            <person name="Idonuma A."/>
            <person name="Iijima M."/>
            <person name="Ikeda M."/>
            <person name="Ikeno M."/>
            <person name="Ito K."/>
            <person name="Ito S."/>
            <person name="Ito T."/>
            <person name="Ito Y."/>
            <person name="Ito Y."/>
            <person name="Iwabuchi A."/>
            <person name="Kamiya K."/>
            <person name="Karasawa W."/>
            <person name="Kurita K."/>
            <person name="Katagiri S."/>
            <person name="Kikuta A."/>
            <person name="Kobayashi H."/>
            <person name="Kobayashi N."/>
            <person name="Machita K."/>
            <person name="Maehara T."/>
            <person name="Masukawa M."/>
            <person name="Mizubayashi T."/>
            <person name="Mukai Y."/>
            <person name="Nagasaki H."/>
            <person name="Nagata Y."/>
            <person name="Naito S."/>
            <person name="Nakashima M."/>
            <person name="Nakama Y."/>
            <person name="Nakamichi Y."/>
            <person name="Nakamura M."/>
            <person name="Meguro A."/>
            <person name="Negishi M."/>
            <person name="Ohta I."/>
            <person name="Ohta T."/>
            <person name="Okamoto M."/>
            <person name="Ono N."/>
            <person name="Saji S."/>
            <person name="Sakaguchi M."/>
            <person name="Sakai K."/>
            <person name="Shibata M."/>
            <person name="Shimokawa T."/>
            <person name="Song J."/>
            <person name="Takazaki Y."/>
            <person name="Terasawa K."/>
            <person name="Tsugane M."/>
            <person name="Tsuji K."/>
            <person name="Ueda S."/>
            <person name="Waki K."/>
            <person name="Yamagata H."/>
            <person name="Yamamoto M."/>
            <person name="Yamamoto S."/>
            <person name="Yamane H."/>
            <person name="Yoshiki S."/>
            <person name="Yoshihara R."/>
            <person name="Yukawa K."/>
            <person name="Zhong H."/>
            <person name="Yano M."/>
            <person name="Yuan Q."/>
            <person name="Ouyang S."/>
            <person name="Liu J."/>
            <person name="Jones K.M."/>
            <person name="Gansberger K."/>
            <person name="Moffat K."/>
            <person name="Hill J."/>
            <person name="Bera J."/>
            <person name="Fadrosh D."/>
            <person name="Jin S."/>
            <person name="Johri S."/>
            <person name="Kim M."/>
            <person name="Overton L."/>
            <person name="Reardon M."/>
            <person name="Tsitrin T."/>
            <person name="Vuong H."/>
            <person name="Weaver B."/>
            <person name="Ciecko A."/>
            <person name="Tallon L."/>
            <person name="Jackson J."/>
            <person name="Pai G."/>
            <person name="Aken S.V."/>
            <person name="Utterback T."/>
            <person name="Reidmuller S."/>
            <person name="Feldblyum T."/>
            <person name="Hsiao J."/>
            <person name="Zismann V."/>
            <person name="Iobst S."/>
            <person name="de Vazeille A.R."/>
            <person name="Buell C.R."/>
            <person name="Ying K."/>
            <person name="Li Y."/>
            <person name="Lu T."/>
            <person name="Huang Y."/>
            <person name="Zhao Q."/>
            <person name="Feng Q."/>
            <person name="Zhang L."/>
            <person name="Zhu J."/>
            <person name="Weng Q."/>
            <person name="Mu J."/>
            <person name="Lu Y."/>
            <person name="Fan D."/>
            <person name="Liu Y."/>
            <person name="Guan J."/>
            <person name="Zhang Y."/>
            <person name="Yu S."/>
            <person name="Liu X."/>
            <person name="Zhang Y."/>
            <person name="Hong G."/>
            <person name="Han B."/>
            <person name="Choisne N."/>
            <person name="Demange N."/>
            <person name="Orjeda G."/>
            <person name="Samain S."/>
            <person name="Cattolico L."/>
            <person name="Pelletier E."/>
            <person name="Couloux A."/>
            <person name="Segurens B."/>
            <person name="Wincker P."/>
            <person name="D'Hont A."/>
            <person name="Scarpelli C."/>
            <person name="Weissenbach J."/>
            <person name="Salanoubat M."/>
            <person name="Quetier F."/>
            <person name="Yu Y."/>
            <person name="Kim H.R."/>
            <person name="Rambo T."/>
            <person name="Currie J."/>
            <person name="Collura K."/>
            <person name="Luo M."/>
            <person name="Yang T."/>
            <person name="Ammiraju J.S.S."/>
            <person name="Engler F."/>
            <person name="Soderlund C."/>
            <person name="Wing R.A."/>
            <person name="Palmer L.E."/>
            <person name="de la Bastide M."/>
            <person name="Spiegel L."/>
            <person name="Nascimento L."/>
            <person name="Zutavern T."/>
            <person name="O'Shaughnessy A."/>
            <person name="Dike S."/>
            <person name="Dedhia N."/>
            <person name="Preston R."/>
            <person name="Balija V."/>
            <person name="McCombie W.R."/>
            <person name="Chow T."/>
            <person name="Chen H."/>
            <person name="Chung M."/>
            <person name="Chen C."/>
            <person name="Shaw J."/>
            <person name="Wu H."/>
            <person name="Hsiao K."/>
            <person name="Chao Y."/>
            <person name="Chu M."/>
            <person name="Cheng C."/>
            <person name="Hour A."/>
            <person name="Lee P."/>
            <person name="Lin S."/>
            <person name="Lin Y."/>
            <person name="Liou J."/>
            <person name="Liu S."/>
            <person name="Hsing Y."/>
            <person name="Raghuvanshi S."/>
            <person name="Mohanty A."/>
            <person name="Bharti A.K."/>
            <person name="Gaur A."/>
            <person name="Gupta V."/>
            <person name="Kumar D."/>
            <person name="Ravi V."/>
            <person name="Vij S."/>
            <person name="Kapur A."/>
            <person name="Khurana P."/>
            <person name="Khurana P."/>
            <person name="Khurana J.P."/>
            <person name="Tyagi A.K."/>
            <person name="Gaikwad K."/>
            <person name="Singh A."/>
            <person name="Dalal V."/>
            <person name="Srivastava S."/>
            <person name="Dixit A."/>
            <person name="Pal A.K."/>
            <person name="Ghazi I.A."/>
            <person name="Yadav M."/>
            <person name="Pandit A."/>
            <person name="Bhargava A."/>
            <person name="Sureshbabu K."/>
            <person name="Batra K."/>
            <person name="Sharma T.R."/>
            <person name="Mohapatra T."/>
            <person name="Singh N.K."/>
            <person name="Messing J."/>
            <person name="Nelson A.B."/>
            <person name="Fuks G."/>
            <person name="Kavchok S."/>
            <person name="Keizer G."/>
            <person name="Linton E."/>
            <person name="Llaca V."/>
            <person name="Song R."/>
            <person name="Tanyolac B."/>
            <person name="Young S."/>
            <person name="Ho-Il K."/>
            <person name="Hahn J.H."/>
            <person name="Sangsakoo G."/>
            <person name="Vanavichit A."/>
            <person name="de Mattos Luiz.A.T."/>
            <person name="Zimmer P.D."/>
            <person name="Malone G."/>
            <person name="Dellagostin O."/>
            <person name="de Oliveira A.C."/>
            <person name="Bevan M."/>
            <person name="Bancroft I."/>
            <person name="Minx P."/>
            <person name="Cordum H."/>
            <person name="Wilson R."/>
            <person name="Cheng Z."/>
            <person name="Jin W."/>
            <person name="Jiang J."/>
            <person name="Leong S.A."/>
            <person name="Iwama H."/>
            <person name="Gojobori T."/>
            <person name="Itoh T."/>
            <person name="Niimura Y."/>
            <person name="Fujii Y."/>
            <person name="Habara T."/>
            <person name="Sakai H."/>
            <person name="Sato Y."/>
            <person name="Wilson G."/>
            <person name="Kumar K."/>
            <person name="McCouch S."/>
            <person name="Juretic N."/>
            <person name="Hoen D."/>
            <person name="Wright S."/>
            <person name="Bruskiewich R."/>
            <person name="Bureau T."/>
            <person name="Miyao A."/>
            <person name="Hirochika H."/>
            <person name="Nishikawa T."/>
            <person name="Kadowaki K."/>
            <person name="Sugiura M."/>
            <person name="Burr B."/>
            <person name="Sasaki T."/>
        </authorList>
    </citation>
    <scope>NUCLEOTIDE SEQUENCE [LARGE SCALE GENOMIC DNA]</scope>
    <source>
        <strain evidence="3">cv. Nipponbare</strain>
    </source>
</reference>
<reference evidence="2 3" key="3">
    <citation type="journal article" date="2013" name="Rice">
        <title>Improvement of the Oryza sativa Nipponbare reference genome using next generation sequence and optical map data.</title>
        <authorList>
            <person name="Kawahara Y."/>
            <person name="de la Bastide M."/>
            <person name="Hamilton J.P."/>
            <person name="Kanamori H."/>
            <person name="McCombie W.R."/>
            <person name="Ouyang S."/>
            <person name="Schwartz D.C."/>
            <person name="Tanaka T."/>
            <person name="Wu J."/>
            <person name="Zhou S."/>
            <person name="Childs K.L."/>
            <person name="Davidson R.M."/>
            <person name="Lin H."/>
            <person name="Quesada-Ocampo L."/>
            <person name="Vaillancourt B."/>
            <person name="Sakai H."/>
            <person name="Lee S.S."/>
            <person name="Kim J."/>
            <person name="Numa H."/>
            <person name="Itoh T."/>
            <person name="Buell C.R."/>
            <person name="Matsumoto T."/>
        </authorList>
    </citation>
    <scope>NUCLEOTIDE SEQUENCE [LARGE SCALE GENOMIC DNA]</scope>
    <source>
        <strain evidence="3">cv. Nipponbare</strain>
    </source>
</reference>
<dbReference type="AlphaFoldDB" id="A0A0N7KTN3"/>
<dbReference type="Gramene" id="Os12t0174800-03">
    <property type="protein sequence ID" value="Os12t0174800-03"/>
    <property type="gene ID" value="Os12g0174800"/>
</dbReference>
<dbReference type="Proteomes" id="UP000059680">
    <property type="component" value="Chromosome 12"/>
</dbReference>
<reference evidence="2 3" key="2">
    <citation type="journal article" date="2013" name="Plant Cell Physiol.">
        <title>Rice Annotation Project Database (RAP-DB): an integrative and interactive database for rice genomics.</title>
        <authorList>
            <person name="Sakai H."/>
            <person name="Lee S.S."/>
            <person name="Tanaka T."/>
            <person name="Numa H."/>
            <person name="Kim J."/>
            <person name="Kawahara Y."/>
            <person name="Wakimoto H."/>
            <person name="Yang C.C."/>
            <person name="Iwamoto M."/>
            <person name="Abe T."/>
            <person name="Yamada Y."/>
            <person name="Muto A."/>
            <person name="Inokuchi H."/>
            <person name="Ikemura T."/>
            <person name="Matsumoto T."/>
            <person name="Sasaki T."/>
            <person name="Itoh T."/>
        </authorList>
    </citation>
    <scope>NUCLEOTIDE SEQUENCE [LARGE SCALE GENOMIC DNA]</scope>
    <source>
        <strain evidence="3">cv. Nipponbare</strain>
    </source>
</reference>
<name>A0A0N7KTN3_ORYSJ</name>
<proteinExistence type="predicted"/>